<feature type="compositionally biased region" description="Gly residues" evidence="1">
    <location>
        <begin position="431"/>
        <end position="443"/>
    </location>
</feature>
<organism evidence="2 3">
    <name type="scientific">Hermanssonia centrifuga</name>
    <dbReference type="NCBI Taxonomy" id="98765"/>
    <lineage>
        <taxon>Eukaryota</taxon>
        <taxon>Fungi</taxon>
        <taxon>Dikarya</taxon>
        <taxon>Basidiomycota</taxon>
        <taxon>Agaricomycotina</taxon>
        <taxon>Agaricomycetes</taxon>
        <taxon>Polyporales</taxon>
        <taxon>Meruliaceae</taxon>
        <taxon>Hermanssonia</taxon>
    </lineage>
</organism>
<name>A0A4S4KBR7_9APHY</name>
<dbReference type="GO" id="GO:0005786">
    <property type="term" value="C:signal recognition particle, endoplasmic reticulum targeting"/>
    <property type="evidence" value="ECO:0007669"/>
    <property type="project" value="InterPro"/>
</dbReference>
<feature type="region of interest" description="Disordered" evidence="1">
    <location>
        <begin position="183"/>
        <end position="203"/>
    </location>
</feature>
<comment type="caution">
    <text evidence="2">The sequence shown here is derived from an EMBL/GenBank/DDBJ whole genome shotgun (WGS) entry which is preliminary data.</text>
</comment>
<keyword evidence="3" id="KW-1185">Reference proteome</keyword>
<evidence type="ECO:0000313" key="3">
    <source>
        <dbReference type="Proteomes" id="UP000309038"/>
    </source>
</evidence>
<reference evidence="2 3" key="1">
    <citation type="submission" date="2019-02" db="EMBL/GenBank/DDBJ databases">
        <title>Genome sequencing of the rare red list fungi Phlebia centrifuga.</title>
        <authorList>
            <person name="Buettner E."/>
            <person name="Kellner H."/>
        </authorList>
    </citation>
    <scope>NUCLEOTIDE SEQUENCE [LARGE SCALE GENOMIC DNA]</scope>
    <source>
        <strain evidence="2 3">DSM 108282</strain>
    </source>
</reference>
<protein>
    <recommendedName>
        <fullName evidence="4">Signal recognition particle subunit SRP68</fullName>
    </recommendedName>
</protein>
<sequence>MGNTKAYDVDSIVLESAATQKNQLVEGYDKLVQEFSRESAGGASAERKKLKPLVWEEEPVPVRNPELVDVLLKVQQAEEKLKEMHSDKSVATGEDDKRKGKVGKGTKSKRGVAAYDAILLALSDAEGVARKLVEAQQLSGSTTVTPTGTRDVQFVHAYIVYQLLARRIQRDLLLTSTILHQSQHTSHRNTSKAGPSKPSGNKEHVDARLFPAVVKLLDTIIQSLTQMRTLTVVDDSPDLATVIDARISFTKARRCRYLGRCYVSVKKYSEALTLMQHASLHLRETNSSLSLLPSSADAISASEPAFYVLDPESLAALEEELATESLQCKKDWFNYNGGDVTGTVDRKTHKKPLFFDIALNYVELDMERLQERAGKKAIPAQKLVAPQPQRGPSSTVPRQVEQEKTKNPTSRAKVEEIIRPMTPEPSAAAKGLGGLLGGWWGRK</sequence>
<feature type="compositionally biased region" description="Basic and acidic residues" evidence="1">
    <location>
        <begin position="82"/>
        <end position="98"/>
    </location>
</feature>
<dbReference type="Pfam" id="PF16969">
    <property type="entry name" value="SRP68"/>
    <property type="match status" value="1"/>
</dbReference>
<dbReference type="Proteomes" id="UP000309038">
    <property type="component" value="Unassembled WGS sequence"/>
</dbReference>
<dbReference type="PANTHER" id="PTHR12860:SF0">
    <property type="entry name" value="SIGNAL RECOGNITION PARTICLE SUBUNIT SRP68"/>
    <property type="match status" value="1"/>
</dbReference>
<dbReference type="GO" id="GO:0006614">
    <property type="term" value="P:SRP-dependent cotranslational protein targeting to membrane"/>
    <property type="evidence" value="ECO:0007669"/>
    <property type="project" value="InterPro"/>
</dbReference>
<gene>
    <name evidence="2" type="ORF">EW026_g6749</name>
</gene>
<feature type="compositionally biased region" description="Basic and acidic residues" evidence="1">
    <location>
        <begin position="400"/>
        <end position="418"/>
    </location>
</feature>
<feature type="region of interest" description="Disordered" evidence="1">
    <location>
        <begin position="375"/>
        <end position="443"/>
    </location>
</feature>
<dbReference type="AlphaFoldDB" id="A0A4S4KBR7"/>
<dbReference type="PANTHER" id="PTHR12860">
    <property type="entry name" value="SIGNAL RECOGNITION PARTICLE 68 KDA PROTEIN"/>
    <property type="match status" value="1"/>
</dbReference>
<dbReference type="GO" id="GO:0008312">
    <property type="term" value="F:7S RNA binding"/>
    <property type="evidence" value="ECO:0007669"/>
    <property type="project" value="InterPro"/>
</dbReference>
<dbReference type="InterPro" id="IPR026258">
    <property type="entry name" value="SRP68"/>
</dbReference>
<accession>A0A4S4KBR7</accession>
<evidence type="ECO:0000313" key="2">
    <source>
        <dbReference type="EMBL" id="THG94787.1"/>
    </source>
</evidence>
<feature type="region of interest" description="Disordered" evidence="1">
    <location>
        <begin position="82"/>
        <end position="106"/>
    </location>
</feature>
<evidence type="ECO:0000256" key="1">
    <source>
        <dbReference type="SAM" id="MobiDB-lite"/>
    </source>
</evidence>
<dbReference type="GO" id="GO:0005047">
    <property type="term" value="F:signal recognition particle binding"/>
    <property type="evidence" value="ECO:0007669"/>
    <property type="project" value="InterPro"/>
</dbReference>
<evidence type="ECO:0008006" key="4">
    <source>
        <dbReference type="Google" id="ProtNLM"/>
    </source>
</evidence>
<proteinExistence type="predicted"/>
<dbReference type="GO" id="GO:0030942">
    <property type="term" value="F:endoplasmic reticulum signal peptide binding"/>
    <property type="evidence" value="ECO:0007669"/>
    <property type="project" value="InterPro"/>
</dbReference>
<dbReference type="EMBL" id="SGPJ01000397">
    <property type="protein sequence ID" value="THG94787.1"/>
    <property type="molecule type" value="Genomic_DNA"/>
</dbReference>